<dbReference type="AlphaFoldDB" id="A0A0U5BFJ3"/>
<reference evidence="3" key="1">
    <citation type="submission" date="2015-12" db="EMBL/GenBank/DDBJ databases">
        <authorList>
            <person name="Shamseldin A."/>
            <person name="Moawad H."/>
            <person name="Abd El-Rahim W.M."/>
            <person name="Sadowsky M.J."/>
        </authorList>
    </citation>
    <scope>NUCLEOTIDE SEQUENCE [LARGE SCALE GENOMIC DNA]</scope>
    <source>
        <strain evidence="3">JAM AC0309</strain>
    </source>
</reference>
<sequence length="306" mass="33155">MKTPSIHQRLADLDGIAHVSELALTATQSRRLRRAYARGLVLRPRLGIYALPSSTVDARRAAAIGGRLAATSALGQHGLWVPDPRVVPAVRFLHVEVSGTYRVEPMACAPLVSVVLWNRHAVGRPLGMQPMLETLRQCAELLPPAQAVAVLDSALRRTTLTRSGLLRAARSWALRTREVAARTDGRAESGTESILRILLADAGITAIPQPRIPTGDHHRADLLIGDRLLIECDSEAHHADPASRRADLSRDLHLQAIGFHVIRVDYRDLVDDPAGVIGLILAVVSRGEHLSAASAWTSDTPPRAPH</sequence>
<proteinExistence type="predicted"/>
<gene>
    <name evidence="2" type="ORF">MalAC0309_1105</name>
</gene>
<dbReference type="Gene3D" id="3.40.960.10">
    <property type="entry name" value="VSR Endonuclease"/>
    <property type="match status" value="1"/>
</dbReference>
<dbReference type="RefSeq" id="WP_096421117.1">
    <property type="nucleotide sequence ID" value="NZ_AP017315.1"/>
</dbReference>
<accession>A0A0U5BFJ3</accession>
<name>A0A0U5BFJ3_9MICO</name>
<dbReference type="Proteomes" id="UP000218965">
    <property type="component" value="Chromosome"/>
</dbReference>
<dbReference type="OrthoDB" id="2594539at2"/>
<evidence type="ECO:0000313" key="2">
    <source>
        <dbReference type="EMBL" id="BAU31966.1"/>
    </source>
</evidence>
<evidence type="ECO:0000259" key="1">
    <source>
        <dbReference type="Pfam" id="PF04480"/>
    </source>
</evidence>
<organism evidence="2 3">
    <name type="scientific">Microcella alkaliphila</name>
    <dbReference type="NCBI Taxonomy" id="279828"/>
    <lineage>
        <taxon>Bacteria</taxon>
        <taxon>Bacillati</taxon>
        <taxon>Actinomycetota</taxon>
        <taxon>Actinomycetes</taxon>
        <taxon>Micrococcales</taxon>
        <taxon>Microbacteriaceae</taxon>
        <taxon>Microcella</taxon>
    </lineage>
</organism>
<feature type="domain" description="DUF559" evidence="1">
    <location>
        <begin position="226"/>
        <end position="284"/>
    </location>
</feature>
<dbReference type="EMBL" id="AP017315">
    <property type="protein sequence ID" value="BAU31966.1"/>
    <property type="molecule type" value="Genomic_DNA"/>
</dbReference>
<evidence type="ECO:0000313" key="3">
    <source>
        <dbReference type="Proteomes" id="UP000218965"/>
    </source>
</evidence>
<dbReference type="Pfam" id="PF04480">
    <property type="entry name" value="DUF559"/>
    <property type="match status" value="1"/>
</dbReference>
<reference evidence="2 3" key="2">
    <citation type="submission" date="2016-01" db="EMBL/GenBank/DDBJ databases">
        <title>Microcella alkaliphila JAM AC0309 whole genome shotgun sequence.</title>
        <authorList>
            <person name="Kurata A."/>
            <person name="Hirose Y."/>
            <person name="Kishimoto N."/>
            <person name="Kobayashi T."/>
        </authorList>
    </citation>
    <scope>NUCLEOTIDE SEQUENCE [LARGE SCALE GENOMIC DNA]</scope>
    <source>
        <strain evidence="2 3">JAM AC0309</strain>
    </source>
</reference>
<dbReference type="InterPro" id="IPR007569">
    <property type="entry name" value="DUF559"/>
</dbReference>
<dbReference type="KEGG" id="malk:MalAC0309_1105"/>
<protein>
    <recommendedName>
        <fullName evidence="1">DUF559 domain-containing protein</fullName>
    </recommendedName>
</protein>